<evidence type="ECO:0000313" key="2">
    <source>
        <dbReference type="Proteomes" id="UP000499080"/>
    </source>
</evidence>
<dbReference type="AlphaFoldDB" id="A0A4Y2NRI2"/>
<protein>
    <submittedName>
        <fullName evidence="1">Uncharacterized protein</fullName>
    </submittedName>
</protein>
<proteinExistence type="predicted"/>
<comment type="caution">
    <text evidence="1">The sequence shown here is derived from an EMBL/GenBank/DDBJ whole genome shotgun (WGS) entry which is preliminary data.</text>
</comment>
<sequence length="117" mass="13271">MKVLKISIALKSVATGAHCKTSAALFKSWGMMVRYWWPYRRRLLLKHESSSLTQLHPTLYHLRLLPVRWVSRSLGAQIGLVPSRPVSRKMTELGVVVETSASDYRQDPQSLLHSGQS</sequence>
<organism evidence="1 2">
    <name type="scientific">Araneus ventricosus</name>
    <name type="common">Orbweaver spider</name>
    <name type="synonym">Epeira ventricosa</name>
    <dbReference type="NCBI Taxonomy" id="182803"/>
    <lineage>
        <taxon>Eukaryota</taxon>
        <taxon>Metazoa</taxon>
        <taxon>Ecdysozoa</taxon>
        <taxon>Arthropoda</taxon>
        <taxon>Chelicerata</taxon>
        <taxon>Arachnida</taxon>
        <taxon>Araneae</taxon>
        <taxon>Araneomorphae</taxon>
        <taxon>Entelegynae</taxon>
        <taxon>Araneoidea</taxon>
        <taxon>Araneidae</taxon>
        <taxon>Araneus</taxon>
    </lineage>
</organism>
<dbReference type="EMBL" id="BGPR01009489">
    <property type="protein sequence ID" value="GBN40346.1"/>
    <property type="molecule type" value="Genomic_DNA"/>
</dbReference>
<accession>A0A4Y2NRI2</accession>
<gene>
    <name evidence="1" type="ORF">AVEN_272674_1</name>
</gene>
<reference evidence="1 2" key="1">
    <citation type="journal article" date="2019" name="Sci. Rep.">
        <title>Orb-weaving spider Araneus ventricosus genome elucidates the spidroin gene catalogue.</title>
        <authorList>
            <person name="Kono N."/>
            <person name="Nakamura H."/>
            <person name="Ohtoshi R."/>
            <person name="Moran D.A.P."/>
            <person name="Shinohara A."/>
            <person name="Yoshida Y."/>
            <person name="Fujiwara M."/>
            <person name="Mori M."/>
            <person name="Tomita M."/>
            <person name="Arakawa K."/>
        </authorList>
    </citation>
    <scope>NUCLEOTIDE SEQUENCE [LARGE SCALE GENOMIC DNA]</scope>
</reference>
<dbReference type="Proteomes" id="UP000499080">
    <property type="component" value="Unassembled WGS sequence"/>
</dbReference>
<keyword evidence="2" id="KW-1185">Reference proteome</keyword>
<evidence type="ECO:0000313" key="1">
    <source>
        <dbReference type="EMBL" id="GBN40346.1"/>
    </source>
</evidence>
<name>A0A4Y2NRI2_ARAVE</name>